<organism evidence="1 2">
    <name type="scientific">Cohnella soli</name>
    <dbReference type="NCBI Taxonomy" id="425005"/>
    <lineage>
        <taxon>Bacteria</taxon>
        <taxon>Bacillati</taxon>
        <taxon>Bacillota</taxon>
        <taxon>Bacilli</taxon>
        <taxon>Bacillales</taxon>
        <taxon>Paenibacillaceae</taxon>
        <taxon>Cohnella</taxon>
    </lineage>
</organism>
<proteinExistence type="predicted"/>
<gene>
    <name evidence="1" type="ORF">ACFPOF_05990</name>
</gene>
<evidence type="ECO:0008006" key="3">
    <source>
        <dbReference type="Google" id="ProtNLM"/>
    </source>
</evidence>
<comment type="caution">
    <text evidence="1">The sequence shown here is derived from an EMBL/GenBank/DDBJ whole genome shotgun (WGS) entry which is preliminary data.</text>
</comment>
<reference evidence="2" key="1">
    <citation type="journal article" date="2019" name="Int. J. Syst. Evol. Microbiol.">
        <title>The Global Catalogue of Microorganisms (GCM) 10K type strain sequencing project: providing services to taxonomists for standard genome sequencing and annotation.</title>
        <authorList>
            <consortium name="The Broad Institute Genomics Platform"/>
            <consortium name="The Broad Institute Genome Sequencing Center for Infectious Disease"/>
            <person name="Wu L."/>
            <person name="Ma J."/>
        </authorList>
    </citation>
    <scope>NUCLEOTIDE SEQUENCE [LARGE SCALE GENOMIC DNA]</scope>
    <source>
        <strain evidence="2">CGMCC 1.18575</strain>
    </source>
</reference>
<dbReference type="EMBL" id="JBHSMI010000011">
    <property type="protein sequence ID" value="MFC5402281.1"/>
    <property type="molecule type" value="Genomic_DNA"/>
</dbReference>
<accession>A0ABW0HM47</accession>
<protein>
    <recommendedName>
        <fullName evidence="3">DUF5082 domain-containing protein</fullName>
    </recommendedName>
</protein>
<name>A0ABW0HM47_9BACL</name>
<dbReference type="RefSeq" id="WP_378130590.1">
    <property type="nucleotide sequence ID" value="NZ_JBHSMI010000011.1"/>
</dbReference>
<evidence type="ECO:0000313" key="1">
    <source>
        <dbReference type="EMBL" id="MFC5402281.1"/>
    </source>
</evidence>
<evidence type="ECO:0000313" key="2">
    <source>
        <dbReference type="Proteomes" id="UP001596113"/>
    </source>
</evidence>
<keyword evidence="2" id="KW-1185">Reference proteome</keyword>
<sequence>MSMGQVKTFRTMLEPLIKGLEKDVEELQLRIDNHPDAPTYMTEDLIRMKDRLIFLRGQWADAENKGNLDVPIYEQGSIEYYRQSLGKYKEYLDTITIQDTQRVLGDEKLKPNQKIKMLNNLMKVYQEFKGESAN</sequence>
<dbReference type="Proteomes" id="UP001596113">
    <property type="component" value="Unassembled WGS sequence"/>
</dbReference>